<dbReference type="InterPro" id="IPR000477">
    <property type="entry name" value="RT_dom"/>
</dbReference>
<dbReference type="InterPro" id="IPR012337">
    <property type="entry name" value="RNaseH-like_sf"/>
</dbReference>
<dbReference type="CDD" id="cd01647">
    <property type="entry name" value="RT_LTR"/>
    <property type="match status" value="1"/>
</dbReference>
<evidence type="ECO:0000256" key="1">
    <source>
        <dbReference type="ARBA" id="ARBA00012493"/>
    </source>
</evidence>
<keyword evidence="3" id="KW-0548">Nucleotidyltransferase</keyword>
<dbReference type="CDD" id="cd09274">
    <property type="entry name" value="RNase_HI_RT_Ty3"/>
    <property type="match status" value="1"/>
</dbReference>
<protein>
    <recommendedName>
        <fullName evidence="1">RNA-directed DNA polymerase</fullName>
        <ecNumber evidence="1">2.7.7.49</ecNumber>
    </recommendedName>
</protein>
<dbReference type="SUPFAM" id="SSF50630">
    <property type="entry name" value="Acid proteases"/>
    <property type="match status" value="1"/>
</dbReference>
<evidence type="ECO:0000256" key="3">
    <source>
        <dbReference type="ARBA" id="ARBA00022695"/>
    </source>
</evidence>
<reference evidence="12" key="1">
    <citation type="journal article" date="2015" name="Proc. Natl. Acad. Sci. U.S.A.">
        <title>Genome sequence of the Asian Tiger mosquito, Aedes albopictus, reveals insights into its biology, genetics, and evolution.</title>
        <authorList>
            <person name="Chen X.G."/>
            <person name="Jiang X."/>
            <person name="Gu J."/>
            <person name="Xu M."/>
            <person name="Wu Y."/>
            <person name="Deng Y."/>
            <person name="Zhang C."/>
            <person name="Bonizzoni M."/>
            <person name="Dermauw W."/>
            <person name="Vontas J."/>
            <person name="Armbruster P."/>
            <person name="Huang X."/>
            <person name="Yang Y."/>
            <person name="Zhang H."/>
            <person name="He W."/>
            <person name="Peng H."/>
            <person name="Liu Y."/>
            <person name="Wu K."/>
            <person name="Chen J."/>
            <person name="Lirakis M."/>
            <person name="Topalis P."/>
            <person name="Van Leeuwen T."/>
            <person name="Hall A.B."/>
            <person name="Jiang X."/>
            <person name="Thorpe C."/>
            <person name="Mueller R.L."/>
            <person name="Sun C."/>
            <person name="Waterhouse R.M."/>
            <person name="Yan G."/>
            <person name="Tu Z.J."/>
            <person name="Fang X."/>
            <person name="James A.A."/>
        </authorList>
    </citation>
    <scope>NUCLEOTIDE SEQUENCE [LARGE SCALE GENOMIC DNA]</scope>
    <source>
        <strain evidence="12">Foshan</strain>
    </source>
</reference>
<dbReference type="EC" id="2.7.7.49" evidence="1"/>
<dbReference type="EnsemblMetazoa" id="AALFPA23_004239.R5084">
    <property type="protein sequence ID" value="AALFPA23_004239.P5084"/>
    <property type="gene ID" value="AALFPA23_004239"/>
</dbReference>
<keyword evidence="6" id="KW-0378">Hydrolase</keyword>
<evidence type="ECO:0000256" key="6">
    <source>
        <dbReference type="ARBA" id="ARBA00022801"/>
    </source>
</evidence>
<evidence type="ECO:0000313" key="11">
    <source>
        <dbReference type="EnsemblMetazoa" id="AALFPA23_004239.P5084"/>
    </source>
</evidence>
<dbReference type="InterPro" id="IPR043128">
    <property type="entry name" value="Rev_trsase/Diguanyl_cyclase"/>
</dbReference>
<dbReference type="InterPro" id="IPR041373">
    <property type="entry name" value="RT_RNaseH"/>
</dbReference>
<dbReference type="SUPFAM" id="SSF56672">
    <property type="entry name" value="DNA/RNA polymerases"/>
    <property type="match status" value="1"/>
</dbReference>
<dbReference type="Gene3D" id="3.30.70.270">
    <property type="match status" value="2"/>
</dbReference>
<keyword evidence="2" id="KW-0808">Transferase</keyword>
<sequence length="1098" mass="126089">MSSNCGIARVSRVRWTKRYLVEDYPVDFKLDTGADVNCIPMKCVKRLNVPFVNDASVPNVVDYSSNKVNILGRISLPCVDPDKNVSHTASFLVVDDSFEPILGLETCVAFGLIERLNAVRFFAELPESKTEFVQQNETVFEGLGKFPGTCSIVLKENSVPTLHYKKRIPMSLHERLKVELTSMVEQEVICPVDYPTDWVNNMQIVEKPNGSLRICLDPKPLNACIKREHFLIPKIEDILSRLNGKQVFTVLDLRNGFWQMELDSQSSDLTTFMTPFGRFRWRRVPFGISSAPEMFQKRMVQLFGDIEGVEVYFDDMLIAGKDFKEHDEILSKVLQRARDNNIRFNPSKIQYRTNEVKFMGHITSNGTVSPDSAYIQAIIDMPKPCCKSDVLRILGLLKYLSKFIPNFSQRTANLRNLTRNDVEWNWTNDHDHELNDLLVSITKSPVLTLFDANKEVVVQTDSSKDGLGSVIMQDGKPIAFASRTLSKSEQKWAQIEKELLAIVFACEKFHHYLHGRRFVVQSDHKPLEALVKRDIDDVTPRLQRMFLHLLKYPGMEVVYTPGKNLLVADCLSRAPLPDDADFCEELSGMIHTVSQQVCFSADNYHYYVEKFDSDERYRRIAYYVENGWPAYHQLDDLGQLFYKHRDLLHYENGLLFKEHRLVIPTVMQKCISNWLHAPHLGIEKTLARARSQFFWPGMTADLTELVKSCRICEKFTRNLQKESLVQPSLPEYPFHRIGVDLYEYGGRDYVAIIDAYSGYVFSEKLREKSAPHVIEVLDRIFCTYGYPTQVRCDNVPFNSAAFDLYANKCNIEFKFSSPRYPQSNGLAEKGVAIVKNILKRCLELGEVGLFQYRLLEYNTTPVSSMGLSPAQLFFGRQLKSRLPIAKGLLVHAGFNNKEIRSKLVNKRSKQKYYYDRSSRDVPALNRGEKVLFKKNGKEWHYGEIVRNANERSYVLKDSFGNHFHRNRRFITRTTNEGFNPSDVLYEEDAHKSGSYSKNQPFPVRVDPATPVSQQNEASTPPRCIPPHEPILSDCESSDSSCYHDTRQDSFASDSDVDVSDASYPIDGNQSACSQTRDTSQRFYQTRSGRTVRPPRRYD</sequence>
<dbReference type="PANTHER" id="PTHR37984:SF5">
    <property type="entry name" value="PROTEIN NYNRIN-LIKE"/>
    <property type="match status" value="1"/>
</dbReference>
<dbReference type="PANTHER" id="PTHR37984">
    <property type="entry name" value="PROTEIN CBG26694"/>
    <property type="match status" value="1"/>
</dbReference>
<dbReference type="InterPro" id="IPR050951">
    <property type="entry name" value="Retrovirus_Pol_polyprotein"/>
</dbReference>
<evidence type="ECO:0000313" key="12">
    <source>
        <dbReference type="Proteomes" id="UP000069940"/>
    </source>
</evidence>
<dbReference type="SUPFAM" id="SSF53098">
    <property type="entry name" value="Ribonuclease H-like"/>
    <property type="match status" value="1"/>
</dbReference>
<accession>A0ABM1XZA2</accession>
<dbReference type="InterPro" id="IPR021109">
    <property type="entry name" value="Peptidase_aspartic_dom_sf"/>
</dbReference>
<dbReference type="InterPro" id="IPR043502">
    <property type="entry name" value="DNA/RNA_pol_sf"/>
</dbReference>
<dbReference type="Gene3D" id="3.30.420.10">
    <property type="entry name" value="Ribonuclease H-like superfamily/Ribonuclease H"/>
    <property type="match status" value="1"/>
</dbReference>
<keyword evidence="5" id="KW-0255">Endonuclease</keyword>
<dbReference type="Pfam" id="PF00078">
    <property type="entry name" value="RVT_1"/>
    <property type="match status" value="1"/>
</dbReference>
<dbReference type="Gene3D" id="2.40.70.10">
    <property type="entry name" value="Acid Proteases"/>
    <property type="match status" value="1"/>
</dbReference>
<evidence type="ECO:0000259" key="10">
    <source>
        <dbReference type="PROSITE" id="PS50994"/>
    </source>
</evidence>
<evidence type="ECO:0000259" key="9">
    <source>
        <dbReference type="PROSITE" id="PS50878"/>
    </source>
</evidence>
<name>A0ABM1XZA2_AEDAL</name>
<dbReference type="RefSeq" id="XP_062707766.1">
    <property type="nucleotide sequence ID" value="XM_062851782.1"/>
</dbReference>
<dbReference type="PROSITE" id="PS50994">
    <property type="entry name" value="INTEGRASE"/>
    <property type="match status" value="1"/>
</dbReference>
<feature type="compositionally biased region" description="Polar residues" evidence="8">
    <location>
        <begin position="1067"/>
        <end position="1088"/>
    </location>
</feature>
<evidence type="ECO:0000256" key="2">
    <source>
        <dbReference type="ARBA" id="ARBA00022679"/>
    </source>
</evidence>
<organism evidence="11 12">
    <name type="scientific">Aedes albopictus</name>
    <name type="common">Asian tiger mosquito</name>
    <name type="synonym">Stegomyia albopicta</name>
    <dbReference type="NCBI Taxonomy" id="7160"/>
    <lineage>
        <taxon>Eukaryota</taxon>
        <taxon>Metazoa</taxon>
        <taxon>Ecdysozoa</taxon>
        <taxon>Arthropoda</taxon>
        <taxon>Hexapoda</taxon>
        <taxon>Insecta</taxon>
        <taxon>Pterygota</taxon>
        <taxon>Neoptera</taxon>
        <taxon>Endopterygota</taxon>
        <taxon>Diptera</taxon>
        <taxon>Nematocera</taxon>
        <taxon>Culicoidea</taxon>
        <taxon>Culicidae</taxon>
        <taxon>Culicinae</taxon>
        <taxon>Aedini</taxon>
        <taxon>Aedes</taxon>
        <taxon>Stegomyia</taxon>
    </lineage>
</organism>
<dbReference type="Pfam" id="PF17921">
    <property type="entry name" value="Integrase_H2C2"/>
    <property type="match status" value="1"/>
</dbReference>
<dbReference type="Pfam" id="PF17917">
    <property type="entry name" value="RT_RNaseH"/>
    <property type="match status" value="1"/>
</dbReference>
<keyword evidence="12" id="KW-1185">Reference proteome</keyword>
<feature type="region of interest" description="Disordered" evidence="8">
    <location>
        <begin position="989"/>
        <end position="1098"/>
    </location>
</feature>
<dbReference type="GeneID" id="134288079"/>
<dbReference type="InterPro" id="IPR036397">
    <property type="entry name" value="RNaseH_sf"/>
</dbReference>
<dbReference type="InterPro" id="IPR001584">
    <property type="entry name" value="Integrase_cat-core"/>
</dbReference>
<evidence type="ECO:0000256" key="7">
    <source>
        <dbReference type="ARBA" id="ARBA00022918"/>
    </source>
</evidence>
<keyword evidence="4" id="KW-0540">Nuclease</keyword>
<proteinExistence type="predicted"/>
<dbReference type="InterPro" id="IPR041588">
    <property type="entry name" value="Integrase_H2C2"/>
</dbReference>
<keyword evidence="7" id="KW-0695">RNA-directed DNA polymerase</keyword>
<dbReference type="Gene3D" id="3.10.10.10">
    <property type="entry name" value="HIV Type 1 Reverse Transcriptase, subunit A, domain 1"/>
    <property type="match status" value="1"/>
</dbReference>
<dbReference type="PROSITE" id="PS50878">
    <property type="entry name" value="RT_POL"/>
    <property type="match status" value="1"/>
</dbReference>
<dbReference type="Proteomes" id="UP000069940">
    <property type="component" value="Unassembled WGS sequence"/>
</dbReference>
<reference evidence="11" key="2">
    <citation type="submission" date="2025-05" db="UniProtKB">
        <authorList>
            <consortium name="EnsemblMetazoa"/>
        </authorList>
    </citation>
    <scope>IDENTIFICATION</scope>
    <source>
        <strain evidence="11">Foshan</strain>
    </source>
</reference>
<feature type="domain" description="Integrase catalytic" evidence="10">
    <location>
        <begin position="729"/>
        <end position="877"/>
    </location>
</feature>
<feature type="domain" description="Reverse transcriptase" evidence="9">
    <location>
        <begin position="186"/>
        <end position="363"/>
    </location>
</feature>
<evidence type="ECO:0000256" key="8">
    <source>
        <dbReference type="SAM" id="MobiDB-lite"/>
    </source>
</evidence>
<evidence type="ECO:0000256" key="4">
    <source>
        <dbReference type="ARBA" id="ARBA00022722"/>
    </source>
</evidence>
<dbReference type="Gene3D" id="1.10.340.70">
    <property type="match status" value="1"/>
</dbReference>
<evidence type="ECO:0000256" key="5">
    <source>
        <dbReference type="ARBA" id="ARBA00022759"/>
    </source>
</evidence>